<evidence type="ECO:0008006" key="2">
    <source>
        <dbReference type="Google" id="ProtNLM"/>
    </source>
</evidence>
<gene>
    <name evidence="1" type="ORF">MNBD_ALPHA04-2071</name>
</gene>
<evidence type="ECO:0000313" key="1">
    <source>
        <dbReference type="EMBL" id="VAW01256.1"/>
    </source>
</evidence>
<accession>A0A3B0T2T4</accession>
<protein>
    <recommendedName>
        <fullName evidence="2">Argininosuccinate lyase</fullName>
    </recommendedName>
</protein>
<dbReference type="EMBL" id="UOEF01000321">
    <property type="protein sequence ID" value="VAW01256.1"/>
    <property type="molecule type" value="Genomic_DNA"/>
</dbReference>
<dbReference type="AlphaFoldDB" id="A0A3B0T2T4"/>
<organism evidence="1">
    <name type="scientific">hydrothermal vent metagenome</name>
    <dbReference type="NCBI Taxonomy" id="652676"/>
    <lineage>
        <taxon>unclassified sequences</taxon>
        <taxon>metagenomes</taxon>
        <taxon>ecological metagenomes</taxon>
    </lineage>
</organism>
<name>A0A3B0T2T4_9ZZZZ</name>
<reference evidence="1" key="1">
    <citation type="submission" date="2018-06" db="EMBL/GenBank/DDBJ databases">
        <authorList>
            <person name="Zhirakovskaya E."/>
        </authorList>
    </citation>
    <scope>NUCLEOTIDE SEQUENCE</scope>
</reference>
<sequence length="111" mass="12182">MALRRKVLASMASLAILATTALPTAAQDRRVTIVNDTDFTIVRFYGSNKGSDSWEEDILGSDVLGPNSSVSINFDDGTGYCKFDFRAEFNDGDVLIKKNVNICEIGTFTYN</sequence>
<proteinExistence type="predicted"/>